<organism evidence="1 2">
    <name type="scientific">Engystomops pustulosus</name>
    <name type="common">Tungara frog</name>
    <name type="synonym">Physalaemus pustulosus</name>
    <dbReference type="NCBI Taxonomy" id="76066"/>
    <lineage>
        <taxon>Eukaryota</taxon>
        <taxon>Metazoa</taxon>
        <taxon>Chordata</taxon>
        <taxon>Craniata</taxon>
        <taxon>Vertebrata</taxon>
        <taxon>Euteleostomi</taxon>
        <taxon>Amphibia</taxon>
        <taxon>Batrachia</taxon>
        <taxon>Anura</taxon>
        <taxon>Neobatrachia</taxon>
        <taxon>Hyloidea</taxon>
        <taxon>Leptodactylidae</taxon>
        <taxon>Leiuperinae</taxon>
        <taxon>Engystomops</taxon>
    </lineage>
</organism>
<dbReference type="EMBL" id="WNYA01019773">
    <property type="protein sequence ID" value="KAG8538614.1"/>
    <property type="molecule type" value="Genomic_DNA"/>
</dbReference>
<protein>
    <submittedName>
        <fullName evidence="1">Uncharacterized protein</fullName>
    </submittedName>
</protein>
<evidence type="ECO:0000313" key="1">
    <source>
        <dbReference type="EMBL" id="KAG8538614.1"/>
    </source>
</evidence>
<keyword evidence="2" id="KW-1185">Reference proteome</keyword>
<evidence type="ECO:0000313" key="2">
    <source>
        <dbReference type="Proteomes" id="UP000824782"/>
    </source>
</evidence>
<proteinExistence type="predicted"/>
<comment type="caution">
    <text evidence="1">The sequence shown here is derived from an EMBL/GenBank/DDBJ whole genome shotgun (WGS) entry which is preliminary data.</text>
</comment>
<dbReference type="Proteomes" id="UP000824782">
    <property type="component" value="Unassembled WGS sequence"/>
</dbReference>
<dbReference type="AlphaFoldDB" id="A0AAV6YMD6"/>
<accession>A0AAV6YMD6</accession>
<gene>
    <name evidence="1" type="ORF">GDO81_022337</name>
</gene>
<sequence>MVTPADGFPLYYTQIELLIHSPFISSRLLGVQGAVPQVLRVAVPVISLTHDLIQFIESSYIHGGVT</sequence>
<name>A0AAV6YMD6_ENGPU</name>
<reference evidence="1" key="1">
    <citation type="thesis" date="2020" institute="ProQuest LLC" country="789 East Eisenhower Parkway, Ann Arbor, MI, USA">
        <title>Comparative Genomics and Chromosome Evolution.</title>
        <authorList>
            <person name="Mudd A.B."/>
        </authorList>
    </citation>
    <scope>NUCLEOTIDE SEQUENCE</scope>
    <source>
        <strain evidence="1">237g6f4</strain>
        <tissue evidence="1">Blood</tissue>
    </source>
</reference>